<sequence length="266" mass="29422">MVGEGRGQGQGQGQGQGIIALPGWLQGLLREKFFNACIIHEEARKNEKNIFCLDCSTSFCPHCFSLHSSHRLLQIRRYVYHDVLRLDDAAKLFDCSSVQTYITNSAKVVFLRQRPQTRQCRGSGNICCTCDRPLQDPYLFCSLYCKIDYLWRTEGGLSRNLRDCNFLPLPEDAGLMTPDTVLEPAPTSSGSGGGYGGVGCRTLACTAATDFAPVVRKKRTSVLTCHDPCQTTTTHEPARPVCGPASENSAGLMNRRKKTPHRAPLY</sequence>
<reference evidence="6" key="1">
    <citation type="journal article" date="2017" name="Plant J.">
        <title>The pomegranate (Punica granatum L.) genome and the genomics of punicalagin biosynthesis.</title>
        <authorList>
            <person name="Qin G."/>
            <person name="Xu C."/>
            <person name="Ming R."/>
            <person name="Tang H."/>
            <person name="Guyot R."/>
            <person name="Kramer E.M."/>
            <person name="Hu Y."/>
            <person name="Yi X."/>
            <person name="Qi Y."/>
            <person name="Xu X."/>
            <person name="Gao Z."/>
            <person name="Pan H."/>
            <person name="Jian J."/>
            <person name="Tian Y."/>
            <person name="Yue Z."/>
            <person name="Xu Y."/>
        </authorList>
    </citation>
    <scope>NUCLEOTIDE SEQUENCE [LARGE SCALE GENOMIC DNA]</scope>
    <source>
        <strain evidence="6">cv. Dabenzi</strain>
    </source>
</reference>
<evidence type="ECO:0000313" key="7">
    <source>
        <dbReference type="Proteomes" id="UP000233551"/>
    </source>
</evidence>
<reference evidence="4" key="2">
    <citation type="submission" date="2017-06" db="EMBL/GenBank/DDBJ databases">
        <title>The pomegranate genome and the genomics of punicalagin biosynthesis.</title>
        <authorList>
            <person name="Xu C."/>
        </authorList>
    </citation>
    <scope>NUCLEOTIDE SEQUENCE [LARGE SCALE GENOMIC DNA]</scope>
    <source>
        <tissue evidence="4">Fresh leaf</tissue>
    </source>
</reference>
<dbReference type="Pfam" id="PF04640">
    <property type="entry name" value="PLATZ"/>
    <property type="match status" value="1"/>
</dbReference>
<name>A0A218VXG4_PUNGR</name>
<dbReference type="InterPro" id="IPR006734">
    <property type="entry name" value="PLATZ"/>
</dbReference>
<dbReference type="PANTHER" id="PTHR31065:SF1">
    <property type="entry name" value="OS09G0116050 PROTEIN"/>
    <property type="match status" value="1"/>
</dbReference>
<dbReference type="InterPro" id="IPR000315">
    <property type="entry name" value="Znf_B-box"/>
</dbReference>
<dbReference type="PROSITE" id="PS50119">
    <property type="entry name" value="ZF_BBOX"/>
    <property type="match status" value="1"/>
</dbReference>
<gene>
    <name evidence="4" type="ORF">CDL15_Pgr028625</name>
    <name evidence="5" type="ORF">CRG98_030883</name>
</gene>
<organism evidence="4 6">
    <name type="scientific">Punica granatum</name>
    <name type="common">Pomegranate</name>
    <dbReference type="NCBI Taxonomy" id="22663"/>
    <lineage>
        <taxon>Eukaryota</taxon>
        <taxon>Viridiplantae</taxon>
        <taxon>Streptophyta</taxon>
        <taxon>Embryophyta</taxon>
        <taxon>Tracheophyta</taxon>
        <taxon>Spermatophyta</taxon>
        <taxon>Magnoliopsida</taxon>
        <taxon>eudicotyledons</taxon>
        <taxon>Gunneridae</taxon>
        <taxon>Pentapetalae</taxon>
        <taxon>rosids</taxon>
        <taxon>malvids</taxon>
        <taxon>Myrtales</taxon>
        <taxon>Lythraceae</taxon>
        <taxon>Punica</taxon>
    </lineage>
</organism>
<dbReference type="STRING" id="22663.A0A218VXG4"/>
<evidence type="ECO:0000313" key="6">
    <source>
        <dbReference type="Proteomes" id="UP000197138"/>
    </source>
</evidence>
<evidence type="ECO:0000256" key="1">
    <source>
        <dbReference type="PROSITE-ProRule" id="PRU00024"/>
    </source>
</evidence>
<keyword evidence="1" id="KW-0862">Zinc</keyword>
<dbReference type="Proteomes" id="UP000233551">
    <property type="component" value="Unassembled WGS sequence"/>
</dbReference>
<dbReference type="Proteomes" id="UP000197138">
    <property type="component" value="Unassembled WGS sequence"/>
</dbReference>
<evidence type="ECO:0000259" key="3">
    <source>
        <dbReference type="PROSITE" id="PS50119"/>
    </source>
</evidence>
<keyword evidence="1" id="KW-0863">Zinc-finger</keyword>
<evidence type="ECO:0000313" key="5">
    <source>
        <dbReference type="EMBL" id="PKI48717.1"/>
    </source>
</evidence>
<comment type="caution">
    <text evidence="4">The sequence shown here is derived from an EMBL/GenBank/DDBJ whole genome shotgun (WGS) entry which is preliminary data.</text>
</comment>
<keyword evidence="7" id="KW-1185">Reference proteome</keyword>
<evidence type="ECO:0000256" key="2">
    <source>
        <dbReference type="SAM" id="MobiDB-lite"/>
    </source>
</evidence>
<dbReference type="EMBL" id="MTKT01005739">
    <property type="protein sequence ID" value="OWM64908.1"/>
    <property type="molecule type" value="Genomic_DNA"/>
</dbReference>
<dbReference type="PANTHER" id="PTHR31065">
    <property type="entry name" value="PLATZ TRANSCRIPTION FACTOR FAMILY PROTEIN"/>
    <property type="match status" value="1"/>
</dbReference>
<feature type="region of interest" description="Disordered" evidence="2">
    <location>
        <begin position="232"/>
        <end position="266"/>
    </location>
</feature>
<proteinExistence type="predicted"/>
<feature type="domain" description="B box-type" evidence="3">
    <location>
        <begin position="37"/>
        <end position="75"/>
    </location>
</feature>
<dbReference type="GO" id="GO:0008270">
    <property type="term" value="F:zinc ion binding"/>
    <property type="evidence" value="ECO:0007669"/>
    <property type="project" value="UniProtKB-KW"/>
</dbReference>
<dbReference type="EMBL" id="PGOL01002349">
    <property type="protein sequence ID" value="PKI48717.1"/>
    <property type="molecule type" value="Genomic_DNA"/>
</dbReference>
<reference evidence="5 7" key="3">
    <citation type="submission" date="2017-11" db="EMBL/GenBank/DDBJ databases">
        <title>De-novo sequencing of pomegranate (Punica granatum L.) genome.</title>
        <authorList>
            <person name="Akparov Z."/>
            <person name="Amiraslanov A."/>
            <person name="Hajiyeva S."/>
            <person name="Abbasov M."/>
            <person name="Kaur K."/>
            <person name="Hamwieh A."/>
            <person name="Solovyev V."/>
            <person name="Salamov A."/>
            <person name="Braich B."/>
            <person name="Kosarev P."/>
            <person name="Mahmoud A."/>
            <person name="Hajiyev E."/>
            <person name="Babayeva S."/>
            <person name="Izzatullayeva V."/>
            <person name="Mammadov A."/>
            <person name="Mammadov A."/>
            <person name="Sharifova S."/>
            <person name="Ojaghi J."/>
            <person name="Eynullazada K."/>
            <person name="Bayramov B."/>
            <person name="Abdulazimova A."/>
            <person name="Shahmuradov I."/>
        </authorList>
    </citation>
    <scope>NUCLEOTIDE SEQUENCE [LARGE SCALE GENOMIC DNA]</scope>
    <source>
        <strain evidence="5">AG2017</strain>
        <strain evidence="7">cv. AG2017</strain>
        <tissue evidence="5">Leaf</tissue>
    </source>
</reference>
<keyword evidence="1" id="KW-0479">Metal-binding</keyword>
<accession>A0A218VXG4</accession>
<feature type="compositionally biased region" description="Basic residues" evidence="2">
    <location>
        <begin position="254"/>
        <end position="266"/>
    </location>
</feature>
<protein>
    <recommendedName>
        <fullName evidence="3">B box-type domain-containing protein</fullName>
    </recommendedName>
</protein>
<dbReference type="AlphaFoldDB" id="A0A218VXG4"/>
<evidence type="ECO:0000313" key="4">
    <source>
        <dbReference type="EMBL" id="OWM64908.1"/>
    </source>
</evidence>